<dbReference type="InterPro" id="IPR021627">
    <property type="entry name" value="Mediator_Med27"/>
</dbReference>
<keyword evidence="8" id="KW-1185">Reference proteome</keyword>
<evidence type="ECO:0000313" key="7">
    <source>
        <dbReference type="EMBL" id="KAJ9613993.1"/>
    </source>
</evidence>
<evidence type="ECO:0000256" key="4">
    <source>
        <dbReference type="ARBA" id="ARBA00023163"/>
    </source>
</evidence>
<evidence type="ECO:0000256" key="5">
    <source>
        <dbReference type="ARBA" id="ARBA00023242"/>
    </source>
</evidence>
<comment type="similarity">
    <text evidence="2">Belongs to the Mediator complex subunit 27 family.</text>
</comment>
<keyword evidence="3" id="KW-0805">Transcription regulation</keyword>
<sequence>MMNTEPIEVVEPEDRDIVEKLAKLQQMSLQIGGLRSLLPEKLINPARVALDNPAQYEPEKLAIYLQTAARAGSRDVEQFKKQWHSDDVRELWQTVNANELPQGGDGWNIEYGGLLQHTDTREQATTTANEPSRDFPPPPSGSELVKLVDDFRARHPELKIHVSDQANPLPIDVQIGQLDFRVEQSSDDTGYIVIGKPGTEASSLQHDIQQSISESEHRAKLTTLLVRILSSLRGTFVCTDDMVQEMIASYRDIKTRPCDKCRKLFDTKAFQLPLIRQPKPYQNDELPQFEALHRDCK</sequence>
<dbReference type="EMBL" id="JAPDRK010000003">
    <property type="protein sequence ID" value="KAJ9613993.1"/>
    <property type="molecule type" value="Genomic_DNA"/>
</dbReference>
<dbReference type="Proteomes" id="UP001172673">
    <property type="component" value="Unassembled WGS sequence"/>
</dbReference>
<comment type="subcellular location">
    <subcellularLocation>
        <location evidence="1">Nucleus</location>
    </subcellularLocation>
</comment>
<evidence type="ECO:0000256" key="6">
    <source>
        <dbReference type="SAM" id="MobiDB-lite"/>
    </source>
</evidence>
<organism evidence="7 8">
    <name type="scientific">Cladophialophora chaetospira</name>
    <dbReference type="NCBI Taxonomy" id="386627"/>
    <lineage>
        <taxon>Eukaryota</taxon>
        <taxon>Fungi</taxon>
        <taxon>Dikarya</taxon>
        <taxon>Ascomycota</taxon>
        <taxon>Pezizomycotina</taxon>
        <taxon>Eurotiomycetes</taxon>
        <taxon>Chaetothyriomycetidae</taxon>
        <taxon>Chaetothyriales</taxon>
        <taxon>Herpotrichiellaceae</taxon>
        <taxon>Cladophialophora</taxon>
    </lineage>
</organism>
<keyword evidence="4" id="KW-0804">Transcription</keyword>
<gene>
    <name evidence="7" type="ORF">H2200_002129</name>
</gene>
<dbReference type="GO" id="GO:0016592">
    <property type="term" value="C:mediator complex"/>
    <property type="evidence" value="ECO:0007669"/>
    <property type="project" value="InterPro"/>
</dbReference>
<dbReference type="Pfam" id="PF11571">
    <property type="entry name" value="Med27"/>
    <property type="match status" value="1"/>
</dbReference>
<protein>
    <submittedName>
        <fullName evidence="7">Uncharacterized protein</fullName>
    </submittedName>
</protein>
<keyword evidence="5" id="KW-0539">Nucleus</keyword>
<name>A0AA38XIH9_9EURO</name>
<reference evidence="7" key="1">
    <citation type="submission" date="2022-10" db="EMBL/GenBank/DDBJ databases">
        <title>Culturing micro-colonial fungi from biological soil crusts in the Mojave desert and describing Neophaeococcomyces mojavensis, and introducing the new genera and species Taxawa tesnikishii.</title>
        <authorList>
            <person name="Kurbessoian T."/>
            <person name="Stajich J.E."/>
        </authorList>
    </citation>
    <scope>NUCLEOTIDE SEQUENCE</scope>
    <source>
        <strain evidence="7">TK_41</strain>
    </source>
</reference>
<evidence type="ECO:0000256" key="2">
    <source>
        <dbReference type="ARBA" id="ARBA00008048"/>
    </source>
</evidence>
<comment type="caution">
    <text evidence="7">The sequence shown here is derived from an EMBL/GenBank/DDBJ whole genome shotgun (WGS) entry which is preliminary data.</text>
</comment>
<accession>A0AA38XIH9</accession>
<feature type="region of interest" description="Disordered" evidence="6">
    <location>
        <begin position="120"/>
        <end position="140"/>
    </location>
</feature>
<evidence type="ECO:0000256" key="1">
    <source>
        <dbReference type="ARBA" id="ARBA00004123"/>
    </source>
</evidence>
<proteinExistence type="inferred from homology"/>
<evidence type="ECO:0000313" key="8">
    <source>
        <dbReference type="Proteomes" id="UP001172673"/>
    </source>
</evidence>
<evidence type="ECO:0000256" key="3">
    <source>
        <dbReference type="ARBA" id="ARBA00023015"/>
    </source>
</evidence>
<dbReference type="AlphaFoldDB" id="A0AA38XIH9"/>